<evidence type="ECO:0000313" key="2">
    <source>
        <dbReference type="Proteomes" id="UP000060487"/>
    </source>
</evidence>
<protein>
    <submittedName>
        <fullName evidence="1">Uncharacterized protein</fullName>
    </submittedName>
</protein>
<keyword evidence="2" id="KW-1185">Reference proteome</keyword>
<comment type="caution">
    <text evidence="1">The sequence shown here is derived from an EMBL/GenBank/DDBJ whole genome shotgun (WGS) entry which is preliminary data.</text>
</comment>
<dbReference type="RefSeq" id="WP_085051256.1">
    <property type="nucleotide sequence ID" value="NZ_LNQR01000028.1"/>
</dbReference>
<accession>A0ABR5SJ35</accession>
<proteinExistence type="predicted"/>
<sequence length="443" mass="47892">MGNAYKEFKGVSNVLPPERMGFSYLSSAVNVDIDDSGMIRRRSGYKKIYEGTPHSLWSDGRVCLFCEDGQLKELVRPDVPGAPYGVRSLRQGLTSGRRMAYLSLNGTVYYSDGVITGAVDTRGERPVARTWGMMPPPVPILSATTGSLRPGRYAIALSYVRRGGAYSPSGGQESGTSNLSHIETMTGGITAAVTASCDPDVVGINLYITAVYGEALYLAMRLPNQTADVVLQDEPAPILIALTEGLKPPPGGHLLTYYRGRIYTAAHDVLYYSEPFAPELYNMATNWIPFNGMIALLAAADEGIFIGTKDELYMLRGATPDKFTIHLLSNCGAVSESQTTGIVHRSDNGINSVKRMLLWESRQGMCSVSLEGGSEINYAADGIYSYECGLIGAGIVERRDGMNLYISVMKKGINSALQKENRYMEKVYGSGAPALPNCSITAS</sequence>
<dbReference type="Proteomes" id="UP000060487">
    <property type="component" value="Unassembled WGS sequence"/>
</dbReference>
<gene>
    <name evidence="1" type="ORF">ASN18_0730</name>
</gene>
<organism evidence="1 2">
    <name type="scientific">Candidatus Magnetominusculus xianensis</name>
    <dbReference type="NCBI Taxonomy" id="1748249"/>
    <lineage>
        <taxon>Bacteria</taxon>
        <taxon>Pseudomonadati</taxon>
        <taxon>Nitrospirota</taxon>
        <taxon>Nitrospiria</taxon>
        <taxon>Nitrospirales</taxon>
        <taxon>Nitrospiraceae</taxon>
        <taxon>Candidatus Magnetominusculus</taxon>
    </lineage>
</organism>
<name>A0ABR5SJ35_9BACT</name>
<reference evidence="1 2" key="1">
    <citation type="submission" date="2015-11" db="EMBL/GenBank/DDBJ databases">
        <authorList>
            <person name="Lin W."/>
        </authorList>
    </citation>
    <scope>NUCLEOTIDE SEQUENCE [LARGE SCALE GENOMIC DNA]</scope>
    <source>
        <strain evidence="1 2">HCH-1</strain>
    </source>
</reference>
<evidence type="ECO:0000313" key="1">
    <source>
        <dbReference type="EMBL" id="KWT91828.1"/>
    </source>
</evidence>
<dbReference type="EMBL" id="LNQR01000028">
    <property type="protein sequence ID" value="KWT91828.1"/>
    <property type="molecule type" value="Genomic_DNA"/>
</dbReference>